<dbReference type="Pfam" id="PF01261">
    <property type="entry name" value="AP_endonuc_2"/>
    <property type="match status" value="1"/>
</dbReference>
<dbReference type="PANTHER" id="PTHR12110:SF41">
    <property type="entry name" value="INOSOSE DEHYDRATASE"/>
    <property type="match status" value="1"/>
</dbReference>
<dbReference type="PANTHER" id="PTHR12110">
    <property type="entry name" value="HYDROXYPYRUVATE ISOMERASE"/>
    <property type="match status" value="1"/>
</dbReference>
<evidence type="ECO:0000313" key="2">
    <source>
        <dbReference type="EMBL" id="MPM94735.1"/>
    </source>
</evidence>
<feature type="domain" description="Xylose isomerase-like TIM barrel" evidence="1">
    <location>
        <begin position="10"/>
        <end position="134"/>
    </location>
</feature>
<protein>
    <recommendedName>
        <fullName evidence="1">Xylose isomerase-like TIM barrel domain-containing protein</fullName>
    </recommendedName>
</protein>
<proteinExistence type="predicted"/>
<dbReference type="InterPro" id="IPR013022">
    <property type="entry name" value="Xyl_isomerase-like_TIM-brl"/>
</dbReference>
<gene>
    <name evidence="2" type="ORF">SDC9_141883</name>
</gene>
<accession>A0A645DZK8</accession>
<sequence>MPDEFRGASDGAKRFSDKFMPAAKRMNERGGKLMYHNHAFEFQKFDGKTVLEKISELFPNDLLNFTLDTYWVQAGGGDAVEWLKKLSGRTECIHLKDMAYDGKSAVYAPVYEGNMNYDAIISTADSLGVKHAFIEQDECYGVDPFKCLEKSLNNIMKANIR</sequence>
<organism evidence="2">
    <name type="scientific">bioreactor metagenome</name>
    <dbReference type="NCBI Taxonomy" id="1076179"/>
    <lineage>
        <taxon>unclassified sequences</taxon>
        <taxon>metagenomes</taxon>
        <taxon>ecological metagenomes</taxon>
    </lineage>
</organism>
<dbReference type="SUPFAM" id="SSF51658">
    <property type="entry name" value="Xylose isomerase-like"/>
    <property type="match status" value="1"/>
</dbReference>
<dbReference type="InterPro" id="IPR036237">
    <property type="entry name" value="Xyl_isomerase-like_sf"/>
</dbReference>
<dbReference type="InterPro" id="IPR050312">
    <property type="entry name" value="IolE/XylAMocC-like"/>
</dbReference>
<evidence type="ECO:0000259" key="1">
    <source>
        <dbReference type="Pfam" id="PF01261"/>
    </source>
</evidence>
<reference evidence="2" key="1">
    <citation type="submission" date="2019-08" db="EMBL/GenBank/DDBJ databases">
        <authorList>
            <person name="Kucharzyk K."/>
            <person name="Murdoch R.W."/>
            <person name="Higgins S."/>
            <person name="Loffler F."/>
        </authorList>
    </citation>
    <scope>NUCLEOTIDE SEQUENCE</scope>
</reference>
<comment type="caution">
    <text evidence="2">The sequence shown here is derived from an EMBL/GenBank/DDBJ whole genome shotgun (WGS) entry which is preliminary data.</text>
</comment>
<dbReference type="EMBL" id="VSSQ01041322">
    <property type="protein sequence ID" value="MPM94735.1"/>
    <property type="molecule type" value="Genomic_DNA"/>
</dbReference>
<dbReference type="AlphaFoldDB" id="A0A645DZK8"/>
<dbReference type="Gene3D" id="3.20.20.150">
    <property type="entry name" value="Divalent-metal-dependent TIM barrel enzymes"/>
    <property type="match status" value="1"/>
</dbReference>
<name>A0A645DZK8_9ZZZZ</name>